<dbReference type="Proteomes" id="UP001153069">
    <property type="component" value="Unassembled WGS sequence"/>
</dbReference>
<reference evidence="8" key="1">
    <citation type="submission" date="2020-06" db="EMBL/GenBank/DDBJ databases">
        <authorList>
            <consortium name="Plant Systems Biology data submission"/>
        </authorList>
    </citation>
    <scope>NUCLEOTIDE SEQUENCE</scope>
    <source>
        <strain evidence="8">D6</strain>
    </source>
</reference>
<sequence length="86" mass="9634">MDNNTEHGKKAIASLYPESTIFFADLVGFTSWSAKRTPVEVFQLLETIYGAFDNIGSSVTYSKWKPLEIGDDVILADTMGEELLIW</sequence>
<dbReference type="GO" id="GO:0035556">
    <property type="term" value="P:intracellular signal transduction"/>
    <property type="evidence" value="ECO:0007669"/>
    <property type="project" value="InterPro"/>
</dbReference>
<dbReference type="GO" id="GO:0004016">
    <property type="term" value="F:adenylate cyclase activity"/>
    <property type="evidence" value="ECO:0007669"/>
    <property type="project" value="TreeGrafter"/>
</dbReference>
<keyword evidence="5" id="KW-0472">Membrane</keyword>
<organism evidence="8 9">
    <name type="scientific">Seminavis robusta</name>
    <dbReference type="NCBI Taxonomy" id="568900"/>
    <lineage>
        <taxon>Eukaryota</taxon>
        <taxon>Sar</taxon>
        <taxon>Stramenopiles</taxon>
        <taxon>Ochrophyta</taxon>
        <taxon>Bacillariophyta</taxon>
        <taxon>Bacillariophyceae</taxon>
        <taxon>Bacillariophycidae</taxon>
        <taxon>Naviculales</taxon>
        <taxon>Naviculaceae</taxon>
        <taxon>Seminavis</taxon>
    </lineage>
</organism>
<proteinExistence type="predicted"/>
<keyword evidence="3" id="KW-0547">Nucleotide-binding</keyword>
<evidence type="ECO:0000256" key="3">
    <source>
        <dbReference type="ARBA" id="ARBA00022741"/>
    </source>
</evidence>
<dbReference type="Gene3D" id="3.30.70.1230">
    <property type="entry name" value="Nucleotide cyclase"/>
    <property type="match status" value="1"/>
</dbReference>
<evidence type="ECO:0000256" key="2">
    <source>
        <dbReference type="ARBA" id="ARBA00022692"/>
    </source>
</evidence>
<name>A0A9N8HTU7_9STRA</name>
<dbReference type="AlphaFoldDB" id="A0A9N8HTU7"/>
<dbReference type="PANTHER" id="PTHR11920">
    <property type="entry name" value="GUANYLYL CYCLASE"/>
    <property type="match status" value="1"/>
</dbReference>
<dbReference type="GO" id="GO:0004383">
    <property type="term" value="F:guanylate cyclase activity"/>
    <property type="evidence" value="ECO:0007669"/>
    <property type="project" value="TreeGrafter"/>
</dbReference>
<keyword evidence="9" id="KW-1185">Reference proteome</keyword>
<feature type="domain" description="Guanylate cyclase" evidence="7">
    <location>
        <begin position="20"/>
        <end position="86"/>
    </location>
</feature>
<dbReference type="GO" id="GO:0005886">
    <property type="term" value="C:plasma membrane"/>
    <property type="evidence" value="ECO:0007669"/>
    <property type="project" value="TreeGrafter"/>
</dbReference>
<evidence type="ECO:0000256" key="6">
    <source>
        <dbReference type="ARBA" id="ARBA00023239"/>
    </source>
</evidence>
<evidence type="ECO:0000256" key="1">
    <source>
        <dbReference type="ARBA" id="ARBA00004370"/>
    </source>
</evidence>
<dbReference type="Pfam" id="PF00211">
    <property type="entry name" value="Guanylate_cyc"/>
    <property type="match status" value="1"/>
</dbReference>
<dbReference type="OrthoDB" id="6127067at2759"/>
<keyword evidence="8" id="KW-0675">Receptor</keyword>
<dbReference type="SUPFAM" id="SSF55073">
    <property type="entry name" value="Nucleotide cyclase"/>
    <property type="match status" value="1"/>
</dbReference>
<dbReference type="GO" id="GO:0001653">
    <property type="term" value="F:peptide receptor activity"/>
    <property type="evidence" value="ECO:0007669"/>
    <property type="project" value="TreeGrafter"/>
</dbReference>
<keyword evidence="4" id="KW-1133">Transmembrane helix</keyword>
<dbReference type="GO" id="GO:0000166">
    <property type="term" value="F:nucleotide binding"/>
    <property type="evidence" value="ECO:0007669"/>
    <property type="project" value="UniProtKB-KW"/>
</dbReference>
<gene>
    <name evidence="8" type="ORF">SEMRO_1712_G292880.1</name>
</gene>
<protein>
    <submittedName>
        <fullName evidence="8">Receptor-type guanylate cyclase gcy (Partial)</fullName>
    </submittedName>
</protein>
<comment type="subcellular location">
    <subcellularLocation>
        <location evidence="1">Membrane</location>
    </subcellularLocation>
</comment>
<evidence type="ECO:0000313" key="9">
    <source>
        <dbReference type="Proteomes" id="UP001153069"/>
    </source>
</evidence>
<dbReference type="InterPro" id="IPR050401">
    <property type="entry name" value="Cyclic_nucleotide_synthase"/>
</dbReference>
<comment type="caution">
    <text evidence="8">The sequence shown here is derived from an EMBL/GenBank/DDBJ whole genome shotgun (WGS) entry which is preliminary data.</text>
</comment>
<dbReference type="InterPro" id="IPR001054">
    <property type="entry name" value="A/G_cyclase"/>
</dbReference>
<evidence type="ECO:0000256" key="5">
    <source>
        <dbReference type="ARBA" id="ARBA00023136"/>
    </source>
</evidence>
<keyword evidence="6" id="KW-0456">Lyase</keyword>
<dbReference type="EMBL" id="CAICTM010001710">
    <property type="protein sequence ID" value="CAB9525686.1"/>
    <property type="molecule type" value="Genomic_DNA"/>
</dbReference>
<dbReference type="GO" id="GO:0007168">
    <property type="term" value="P:receptor guanylyl cyclase signaling pathway"/>
    <property type="evidence" value="ECO:0007669"/>
    <property type="project" value="TreeGrafter"/>
</dbReference>
<dbReference type="PANTHER" id="PTHR11920:SF335">
    <property type="entry name" value="GUANYLATE CYCLASE"/>
    <property type="match status" value="1"/>
</dbReference>
<keyword evidence="2" id="KW-0812">Transmembrane</keyword>
<dbReference type="InterPro" id="IPR029787">
    <property type="entry name" value="Nucleotide_cyclase"/>
</dbReference>
<evidence type="ECO:0000313" key="8">
    <source>
        <dbReference type="EMBL" id="CAB9525686.1"/>
    </source>
</evidence>
<evidence type="ECO:0000256" key="4">
    <source>
        <dbReference type="ARBA" id="ARBA00022989"/>
    </source>
</evidence>
<feature type="non-terminal residue" evidence="8">
    <location>
        <position position="1"/>
    </location>
</feature>
<dbReference type="PROSITE" id="PS50125">
    <property type="entry name" value="GUANYLATE_CYCLASE_2"/>
    <property type="match status" value="1"/>
</dbReference>
<accession>A0A9N8HTU7</accession>
<evidence type="ECO:0000259" key="7">
    <source>
        <dbReference type="PROSITE" id="PS50125"/>
    </source>
</evidence>